<comment type="caution">
    <text evidence="2">The sequence shown here is derived from an EMBL/GenBank/DDBJ whole genome shotgun (WGS) entry which is preliminary data.</text>
</comment>
<dbReference type="RefSeq" id="WP_311630647.1">
    <property type="nucleotide sequence ID" value="NZ_JAVREN010000014.1"/>
</dbReference>
<organism evidence="2 3">
    <name type="scientific">Streptomyces boetiae</name>
    <dbReference type="NCBI Taxonomy" id="3075541"/>
    <lineage>
        <taxon>Bacteria</taxon>
        <taxon>Bacillati</taxon>
        <taxon>Actinomycetota</taxon>
        <taxon>Actinomycetes</taxon>
        <taxon>Kitasatosporales</taxon>
        <taxon>Streptomycetaceae</taxon>
        <taxon>Streptomyces</taxon>
    </lineage>
</organism>
<evidence type="ECO:0000313" key="3">
    <source>
        <dbReference type="Proteomes" id="UP001183388"/>
    </source>
</evidence>
<evidence type="ECO:0000313" key="2">
    <source>
        <dbReference type="EMBL" id="MDT0307692.1"/>
    </source>
</evidence>
<feature type="chain" id="PRO_5045607152" description="Lipoprotein" evidence="1">
    <location>
        <begin position="37"/>
        <end position="255"/>
    </location>
</feature>
<evidence type="ECO:0000256" key="1">
    <source>
        <dbReference type="SAM" id="SignalP"/>
    </source>
</evidence>
<dbReference type="Gene3D" id="2.50.20.20">
    <property type="match status" value="1"/>
</dbReference>
<dbReference type="PROSITE" id="PS51257">
    <property type="entry name" value="PROKAR_LIPOPROTEIN"/>
    <property type="match status" value="1"/>
</dbReference>
<dbReference type="EMBL" id="JAVREN010000014">
    <property type="protein sequence ID" value="MDT0307692.1"/>
    <property type="molecule type" value="Genomic_DNA"/>
</dbReference>
<protein>
    <recommendedName>
        <fullName evidence="4">Lipoprotein</fullName>
    </recommendedName>
</protein>
<sequence>MIRTAPATRVRRSRWRRAAASLACAGLLALTSAACSSPEDPDEGTNGVGELPPEEIAERARRAAASAETVRLSGTVLTQGVTYELDVRLGTEGAAGQVSAEGTTFELLRIGEELYIRADAAFWEAAELPEELETDPAETLEGRYVRVPPEDPAYAEFSGFTDKNTLLDGLLSLQGELEAGDRGEREGVRTIRVEGDEGTGGAMEVALIGEPYPLRLERGGDAGTVTLNAWGEEFPLTPPDEEQIVDYGEEVISPE</sequence>
<evidence type="ECO:0008006" key="4">
    <source>
        <dbReference type="Google" id="ProtNLM"/>
    </source>
</evidence>
<feature type="signal peptide" evidence="1">
    <location>
        <begin position="1"/>
        <end position="36"/>
    </location>
</feature>
<name>A0ABU2L868_9ACTN</name>
<accession>A0ABU2L868</accession>
<reference evidence="3" key="1">
    <citation type="submission" date="2023-07" db="EMBL/GenBank/DDBJ databases">
        <title>30 novel species of actinomycetes from the DSMZ collection.</title>
        <authorList>
            <person name="Nouioui I."/>
        </authorList>
    </citation>
    <scope>NUCLEOTIDE SEQUENCE [LARGE SCALE GENOMIC DNA]</scope>
    <source>
        <strain evidence="3">DSM 44917</strain>
    </source>
</reference>
<keyword evidence="1" id="KW-0732">Signal</keyword>
<proteinExistence type="predicted"/>
<dbReference type="Proteomes" id="UP001183388">
    <property type="component" value="Unassembled WGS sequence"/>
</dbReference>
<keyword evidence="3" id="KW-1185">Reference proteome</keyword>
<gene>
    <name evidence="2" type="ORF">RM780_12060</name>
</gene>